<reference evidence="1" key="1">
    <citation type="submission" date="2021-01" db="EMBL/GenBank/DDBJ databases">
        <authorList>
            <person name="Corre E."/>
            <person name="Pelletier E."/>
            <person name="Niang G."/>
            <person name="Scheremetjew M."/>
            <person name="Finn R."/>
            <person name="Kale V."/>
            <person name="Holt S."/>
            <person name="Cochrane G."/>
            <person name="Meng A."/>
            <person name="Brown T."/>
            <person name="Cohen L."/>
        </authorList>
    </citation>
    <scope>NUCLEOTIDE SEQUENCE</scope>
    <source>
        <strain evidence="1">PLY429</strain>
    </source>
</reference>
<dbReference type="EMBL" id="HBGG01029122">
    <property type="protein sequence ID" value="CAD9212850.1"/>
    <property type="molecule type" value="Transcribed_RNA"/>
</dbReference>
<gene>
    <name evidence="1" type="ORF">TCHU04912_LOCUS15089</name>
</gene>
<sequence>MLGRRRTTAQGQAVKQFLLSTAYVQAWPEAERAELLSLVGQLNEISSPTTFGKIMNQQVVMLLANRDLFLLQTTLLVASYSHLTRKFKTHLAWCEQMFVKMEGLPISVDGETDFCFGVEEADSPSQRFAESQNWVILHIILPFVRMWAQIAEVPEAQALSRKVERLAGTYDMMCVRQVADIDAIRANIHSTVPVRKLIEDLSTTKPGKYSDVLASCPLVNGNEKQIEIPYDSMGMLSVCKMYNINVDELLYVRRTNRAAARLGQKTVSCQLLDSRSLI</sequence>
<proteinExistence type="predicted"/>
<evidence type="ECO:0000313" key="1">
    <source>
        <dbReference type="EMBL" id="CAD9212850.1"/>
    </source>
</evidence>
<name>A0A7S1SYL4_9CHLO</name>
<dbReference type="AlphaFoldDB" id="A0A7S1SYL4"/>
<protein>
    <submittedName>
        <fullName evidence="1">Uncharacterized protein</fullName>
    </submittedName>
</protein>
<accession>A0A7S1SYL4</accession>
<organism evidence="1">
    <name type="scientific">Tetraselmis chuii</name>
    <dbReference type="NCBI Taxonomy" id="63592"/>
    <lineage>
        <taxon>Eukaryota</taxon>
        <taxon>Viridiplantae</taxon>
        <taxon>Chlorophyta</taxon>
        <taxon>core chlorophytes</taxon>
        <taxon>Chlorodendrophyceae</taxon>
        <taxon>Chlorodendrales</taxon>
        <taxon>Chlorodendraceae</taxon>
        <taxon>Tetraselmis</taxon>
    </lineage>
</organism>